<name>A0A1A9RRM4_EIKCO</name>
<comment type="caution">
    <text evidence="1">The sequence shown here is derived from an EMBL/GenBank/DDBJ whole genome shotgun (WGS) entry which is preliminary data.</text>
</comment>
<organism evidence="1 2">
    <name type="scientific">Eikenella corrodens</name>
    <dbReference type="NCBI Taxonomy" id="539"/>
    <lineage>
        <taxon>Bacteria</taxon>
        <taxon>Pseudomonadati</taxon>
        <taxon>Pseudomonadota</taxon>
        <taxon>Betaproteobacteria</taxon>
        <taxon>Neisseriales</taxon>
        <taxon>Neisseriaceae</taxon>
        <taxon>Eikenella</taxon>
    </lineage>
</organism>
<dbReference type="EMBL" id="LXSH01000010">
    <property type="protein sequence ID" value="OAM24100.1"/>
    <property type="molecule type" value="Genomic_DNA"/>
</dbReference>
<proteinExistence type="predicted"/>
<protein>
    <submittedName>
        <fullName evidence="1">Uncharacterized protein</fullName>
    </submittedName>
</protein>
<accession>A0A1A9RRM4</accession>
<gene>
    <name evidence="1" type="ORF">A7P89_02280</name>
</gene>
<dbReference type="Proteomes" id="UP000078103">
    <property type="component" value="Unassembled WGS sequence"/>
</dbReference>
<dbReference type="AlphaFoldDB" id="A0A1A9RRM4"/>
<dbReference type="RefSeq" id="WP_064105207.1">
    <property type="nucleotide sequence ID" value="NZ_LXSH01000010.1"/>
</dbReference>
<evidence type="ECO:0000313" key="2">
    <source>
        <dbReference type="Proteomes" id="UP000078103"/>
    </source>
</evidence>
<evidence type="ECO:0000313" key="1">
    <source>
        <dbReference type="EMBL" id="OAM24100.1"/>
    </source>
</evidence>
<reference evidence="2" key="1">
    <citation type="submission" date="2016-05" db="EMBL/GenBank/DDBJ databases">
        <title>Draft genome of Corynebacterium afermentans subsp. afermentans LCDC 88199T.</title>
        <authorList>
            <person name="Bernier A.-M."/>
            <person name="Bernard K."/>
        </authorList>
    </citation>
    <scope>NUCLEOTIDE SEQUENCE [LARGE SCALE GENOMIC DNA]</scope>
    <source>
        <strain evidence="2">NML120819</strain>
    </source>
</reference>
<sequence length="513" mass="57536">MATIHANTQLKTGDTVNGLSGLKDCESGRGINLRLDGKAVVPEEWAAPCSPPTISGGNHKIVSLYYAEYDGYAGTPYLSKTFFEKYIFPNDETRVRVLQSIIPNKFSSIMNDWPHPGVRQNFDGIKSFRSELPNGKGYYIYRVVQSTTYLPKPSVAAWPPYIDSELIYDAASGRFKPACAQHDPHLPESLKNERRCLSLCDAEGNCVIIRRTERGIELWQEKYKQRTLIDPATGKVLGVEQDNGTAKLELTSLTAATLPADRQRTTIGVGETVTVLANQLVEWEIKGSQLGKEQKTATTLTFMASDQAGVVQVIAKTECEVKSISFSVLQPSGLRFIKTKEIHVHNVLDAGFLAQLYIQPAHVNFSKVVIREVDSPSYGGTGLFSMENGRMHGDYIKKHEYTSGWMKAISYSEIYGTLMEGEDVAYQVREEYCPDRIPKSEIHYSIPYEWRINGVDAIHQLPLVYQSCLIESTGRIIVKKGTEAVSFHYSDKGINEDILLYYYPRIPVFKIRC</sequence>